<evidence type="ECO:0000313" key="5">
    <source>
        <dbReference type="Proteomes" id="UP000011715"/>
    </source>
</evidence>
<dbReference type="EMBL" id="ADBL01001718">
    <property type="status" value="NOT_ANNOTATED_CDS"/>
    <property type="molecule type" value="Genomic_DNA"/>
</dbReference>
<organism evidence="4 5">
    <name type="scientific">Magnaporthiopsis poae (strain ATCC 64411 / 73-15)</name>
    <name type="common">Kentucky bluegrass fungus</name>
    <name type="synonym">Magnaporthe poae</name>
    <dbReference type="NCBI Taxonomy" id="644358"/>
    <lineage>
        <taxon>Eukaryota</taxon>
        <taxon>Fungi</taxon>
        <taxon>Dikarya</taxon>
        <taxon>Ascomycota</taxon>
        <taxon>Pezizomycotina</taxon>
        <taxon>Sordariomycetes</taxon>
        <taxon>Sordariomycetidae</taxon>
        <taxon>Magnaporthales</taxon>
        <taxon>Magnaporthaceae</taxon>
        <taxon>Magnaporthiopsis</taxon>
    </lineage>
</organism>
<reference evidence="3" key="1">
    <citation type="submission" date="2010-05" db="EMBL/GenBank/DDBJ databases">
        <title>The Genome Sequence of Magnaporthe poae strain ATCC 64411.</title>
        <authorList>
            <consortium name="The Broad Institute Genome Sequencing Platform"/>
            <consortium name="Broad Institute Genome Sequencing Center for Infectious Disease"/>
            <person name="Ma L.-J."/>
            <person name="Dead R."/>
            <person name="Young S."/>
            <person name="Zeng Q."/>
            <person name="Koehrsen M."/>
            <person name="Alvarado L."/>
            <person name="Berlin A."/>
            <person name="Chapman S.B."/>
            <person name="Chen Z."/>
            <person name="Freedman E."/>
            <person name="Gellesch M."/>
            <person name="Goldberg J."/>
            <person name="Griggs A."/>
            <person name="Gujja S."/>
            <person name="Heilman E.R."/>
            <person name="Heiman D."/>
            <person name="Hepburn T."/>
            <person name="Howarth C."/>
            <person name="Jen D."/>
            <person name="Larson L."/>
            <person name="Mehta T."/>
            <person name="Neiman D."/>
            <person name="Pearson M."/>
            <person name="Roberts A."/>
            <person name="Saif S."/>
            <person name="Shea T."/>
            <person name="Shenoy N."/>
            <person name="Sisk P."/>
            <person name="Stolte C."/>
            <person name="Sykes S."/>
            <person name="Walk T."/>
            <person name="White J."/>
            <person name="Yandava C."/>
            <person name="Haas B."/>
            <person name="Nusbaum C."/>
            <person name="Birren B."/>
        </authorList>
    </citation>
    <scope>NUCLEOTIDE SEQUENCE</scope>
    <source>
        <strain evidence="3">ATCC 64411</strain>
    </source>
</reference>
<feature type="region of interest" description="Disordered" evidence="1">
    <location>
        <begin position="181"/>
        <end position="220"/>
    </location>
</feature>
<reference evidence="5" key="2">
    <citation type="submission" date="2010-05" db="EMBL/GenBank/DDBJ databases">
        <title>The genome sequence of Magnaporthe poae strain ATCC 64411.</title>
        <authorList>
            <person name="Ma L.-J."/>
            <person name="Dead R."/>
            <person name="Young S."/>
            <person name="Zeng Q."/>
            <person name="Koehrsen M."/>
            <person name="Alvarado L."/>
            <person name="Berlin A."/>
            <person name="Chapman S.B."/>
            <person name="Chen Z."/>
            <person name="Freedman E."/>
            <person name="Gellesch M."/>
            <person name="Goldberg J."/>
            <person name="Griggs A."/>
            <person name="Gujja S."/>
            <person name="Heilman E.R."/>
            <person name="Heiman D."/>
            <person name="Hepburn T."/>
            <person name="Howarth C."/>
            <person name="Jen D."/>
            <person name="Larson L."/>
            <person name="Mehta T."/>
            <person name="Neiman D."/>
            <person name="Pearson M."/>
            <person name="Roberts A."/>
            <person name="Saif S."/>
            <person name="Shea T."/>
            <person name="Shenoy N."/>
            <person name="Sisk P."/>
            <person name="Stolte C."/>
            <person name="Sykes S."/>
            <person name="Walk T."/>
            <person name="White J."/>
            <person name="Yandava C."/>
            <person name="Haas B."/>
            <person name="Nusbaum C."/>
            <person name="Birren B."/>
        </authorList>
    </citation>
    <scope>NUCLEOTIDE SEQUENCE [LARGE SCALE GENOMIC DNA]</scope>
    <source>
        <strain evidence="5">ATCC 64411 / 73-15</strain>
    </source>
</reference>
<feature type="chain" id="PRO_5009385686" evidence="2">
    <location>
        <begin position="20"/>
        <end position="253"/>
    </location>
</feature>
<protein>
    <submittedName>
        <fullName evidence="3 4">Uncharacterized protein</fullName>
    </submittedName>
</protein>
<reference evidence="4" key="5">
    <citation type="submission" date="2015-06" db="UniProtKB">
        <authorList>
            <consortium name="EnsemblFungi"/>
        </authorList>
    </citation>
    <scope>IDENTIFICATION</scope>
    <source>
        <strain evidence="4">ATCC 64411</strain>
    </source>
</reference>
<dbReference type="EnsemblFungi" id="MAPG_07106T0">
    <property type="protein sequence ID" value="MAPG_07106T0"/>
    <property type="gene ID" value="MAPG_07106"/>
</dbReference>
<accession>A0A0C4E3T5</accession>
<gene>
    <name evidence="3" type="ORF">MAPG_07106</name>
</gene>
<dbReference type="Proteomes" id="UP000011715">
    <property type="component" value="Unassembled WGS sequence"/>
</dbReference>
<evidence type="ECO:0000313" key="4">
    <source>
        <dbReference type="EnsemblFungi" id="MAPG_07106T0"/>
    </source>
</evidence>
<proteinExistence type="predicted"/>
<name>A0A0C4E3T5_MAGP6</name>
<evidence type="ECO:0000256" key="1">
    <source>
        <dbReference type="SAM" id="MobiDB-lite"/>
    </source>
</evidence>
<dbReference type="AlphaFoldDB" id="A0A0C4E3T5"/>
<feature type="compositionally biased region" description="Basic and acidic residues" evidence="1">
    <location>
        <begin position="188"/>
        <end position="206"/>
    </location>
</feature>
<evidence type="ECO:0000256" key="2">
    <source>
        <dbReference type="SAM" id="SignalP"/>
    </source>
</evidence>
<keyword evidence="2" id="KW-0732">Signal</keyword>
<sequence length="253" mass="27434">MLIALPTTIFRAVIVFVAAETIGQARWCWFASHGARQLKAPVGRPLHGLHSSEQDGRAYWALGSPVKGVMVSRQTWNLEPFYALGNASLATAATTLDGFVTTVTNHMRKKGLGPQAKTGRPALAFLADGARGGAFGGAAALRGLFTATAIEELPVWKGERTPAAFCTGFCCVETAMAMTNNTGDDGDCEPREAGGRHSGNPRHDEEPGFVPTSSSIMRGRTAEMSVQNIEMRSPMERWQTRHLRLDERYETLQ</sequence>
<feature type="signal peptide" evidence="2">
    <location>
        <begin position="1"/>
        <end position="19"/>
    </location>
</feature>
<reference evidence="4" key="4">
    <citation type="journal article" date="2015" name="G3 (Bethesda)">
        <title>Genome sequences of three phytopathogenic species of the Magnaporthaceae family of fungi.</title>
        <authorList>
            <person name="Okagaki L.H."/>
            <person name="Nunes C.C."/>
            <person name="Sailsbery J."/>
            <person name="Clay B."/>
            <person name="Brown D."/>
            <person name="John T."/>
            <person name="Oh Y."/>
            <person name="Young N."/>
            <person name="Fitzgerald M."/>
            <person name="Haas B.J."/>
            <person name="Zeng Q."/>
            <person name="Young S."/>
            <person name="Adiconis X."/>
            <person name="Fan L."/>
            <person name="Levin J.Z."/>
            <person name="Mitchell T.K."/>
            <person name="Okubara P.A."/>
            <person name="Farman M.L."/>
            <person name="Kohn L.M."/>
            <person name="Birren B."/>
            <person name="Ma L.-J."/>
            <person name="Dean R.A."/>
        </authorList>
    </citation>
    <scope>NUCLEOTIDE SEQUENCE</scope>
    <source>
        <strain evidence="4">ATCC 64411 / 73-15</strain>
    </source>
</reference>
<keyword evidence="5" id="KW-1185">Reference proteome</keyword>
<dbReference type="VEuPathDB" id="FungiDB:MAPG_07106"/>
<dbReference type="OrthoDB" id="5242705at2759"/>
<evidence type="ECO:0000313" key="3">
    <source>
        <dbReference type="EMBL" id="KLU88119.1"/>
    </source>
</evidence>
<dbReference type="EMBL" id="GL876971">
    <property type="protein sequence ID" value="KLU88119.1"/>
    <property type="molecule type" value="Genomic_DNA"/>
</dbReference>
<reference evidence="3" key="3">
    <citation type="submission" date="2011-03" db="EMBL/GenBank/DDBJ databases">
        <title>Annotation of Magnaporthe poae ATCC 64411.</title>
        <authorList>
            <person name="Ma L.-J."/>
            <person name="Dead R."/>
            <person name="Young S.K."/>
            <person name="Zeng Q."/>
            <person name="Gargeya S."/>
            <person name="Fitzgerald M."/>
            <person name="Haas B."/>
            <person name="Abouelleil A."/>
            <person name="Alvarado L."/>
            <person name="Arachchi H.M."/>
            <person name="Berlin A."/>
            <person name="Brown A."/>
            <person name="Chapman S.B."/>
            <person name="Chen Z."/>
            <person name="Dunbar C."/>
            <person name="Freedman E."/>
            <person name="Gearin G."/>
            <person name="Gellesch M."/>
            <person name="Goldberg J."/>
            <person name="Griggs A."/>
            <person name="Gujja S."/>
            <person name="Heiman D."/>
            <person name="Howarth C."/>
            <person name="Larson L."/>
            <person name="Lui A."/>
            <person name="MacDonald P.J.P."/>
            <person name="Mehta T."/>
            <person name="Montmayeur A."/>
            <person name="Murphy C."/>
            <person name="Neiman D."/>
            <person name="Pearson M."/>
            <person name="Priest M."/>
            <person name="Roberts A."/>
            <person name="Saif S."/>
            <person name="Shea T."/>
            <person name="Shenoy N."/>
            <person name="Sisk P."/>
            <person name="Stolte C."/>
            <person name="Sykes S."/>
            <person name="Yandava C."/>
            <person name="Wortman J."/>
            <person name="Nusbaum C."/>
            <person name="Birren B."/>
        </authorList>
    </citation>
    <scope>NUCLEOTIDE SEQUENCE</scope>
    <source>
        <strain evidence="3">ATCC 64411</strain>
    </source>
</reference>